<evidence type="ECO:0000313" key="9">
    <source>
        <dbReference type="EMBL" id="KAJ6971588.1"/>
    </source>
</evidence>
<evidence type="ECO:0000256" key="3">
    <source>
        <dbReference type="ARBA" id="ARBA00022692"/>
    </source>
</evidence>
<feature type="domain" description="Cytochrome b5 heme-binding" evidence="8">
    <location>
        <begin position="407"/>
        <end position="483"/>
    </location>
</feature>
<dbReference type="SMART" id="SM01117">
    <property type="entry name" value="Cyt-b5"/>
    <property type="match status" value="1"/>
</dbReference>
<evidence type="ECO:0000256" key="1">
    <source>
        <dbReference type="ARBA" id="ARBA00004370"/>
    </source>
</evidence>
<reference evidence="9" key="1">
    <citation type="journal article" date="2023" name="Mol. Ecol. Resour.">
        <title>Chromosome-level genome assembly of a triploid poplar Populus alba 'Berolinensis'.</title>
        <authorList>
            <person name="Chen S."/>
            <person name="Yu Y."/>
            <person name="Wang X."/>
            <person name="Wang S."/>
            <person name="Zhang T."/>
            <person name="Zhou Y."/>
            <person name="He R."/>
            <person name="Meng N."/>
            <person name="Wang Y."/>
            <person name="Liu W."/>
            <person name="Liu Z."/>
            <person name="Liu J."/>
            <person name="Guo Q."/>
            <person name="Huang H."/>
            <person name="Sederoff R.R."/>
            <person name="Wang G."/>
            <person name="Qu G."/>
            <person name="Chen S."/>
        </authorList>
    </citation>
    <scope>NUCLEOTIDE SEQUENCE</scope>
    <source>
        <strain evidence="9">SC-2020</strain>
    </source>
</reference>
<dbReference type="PANTHER" id="PTHR32487">
    <property type="entry name" value="3-OXO-DELTA(4,5)-STEROID 5-BETA-REDUCTASE"/>
    <property type="match status" value="1"/>
</dbReference>
<dbReference type="Gene3D" id="3.10.120.10">
    <property type="entry name" value="Cytochrome b5-like heme/steroid binding domain"/>
    <property type="match status" value="1"/>
</dbReference>
<protein>
    <recommendedName>
        <fullName evidence="8">Cytochrome b5 heme-binding domain-containing protein</fullName>
    </recommendedName>
</protein>
<dbReference type="EMBL" id="JAQIZT010000014">
    <property type="protein sequence ID" value="KAJ6971588.1"/>
    <property type="molecule type" value="Genomic_DNA"/>
</dbReference>
<proteinExistence type="predicted"/>
<accession>A0AAD6PZI5</accession>
<keyword evidence="5" id="KW-0408">Iron</keyword>
<evidence type="ECO:0000259" key="8">
    <source>
        <dbReference type="PROSITE" id="PS50255"/>
    </source>
</evidence>
<dbReference type="FunFam" id="3.10.120.10:FF:000002">
    <property type="entry name" value="Cytochrome b5 type B"/>
    <property type="match status" value="1"/>
</dbReference>
<dbReference type="PROSITE" id="PS50255">
    <property type="entry name" value="CYTOCHROME_B5_2"/>
    <property type="match status" value="1"/>
</dbReference>
<keyword evidence="4" id="KW-0479">Metal-binding</keyword>
<dbReference type="GO" id="GO:0046872">
    <property type="term" value="F:metal ion binding"/>
    <property type="evidence" value="ECO:0007669"/>
    <property type="project" value="UniProtKB-KW"/>
</dbReference>
<feature type="transmembrane region" description="Helical" evidence="7">
    <location>
        <begin position="517"/>
        <end position="536"/>
    </location>
</feature>
<dbReference type="Pfam" id="PF00173">
    <property type="entry name" value="Cyt-b5"/>
    <property type="match status" value="1"/>
</dbReference>
<dbReference type="PANTHER" id="PTHR32487:SF0">
    <property type="entry name" value="3-OXO-DELTA(4,5)-STEROID 5-BETA-REDUCTASE"/>
    <property type="match status" value="1"/>
</dbReference>
<dbReference type="Pfam" id="PF22917">
    <property type="entry name" value="PRISE"/>
    <property type="match status" value="1"/>
</dbReference>
<dbReference type="GO" id="GO:0016020">
    <property type="term" value="C:membrane"/>
    <property type="evidence" value="ECO:0007669"/>
    <property type="project" value="UniProtKB-SubCell"/>
</dbReference>
<evidence type="ECO:0000256" key="6">
    <source>
        <dbReference type="ARBA" id="ARBA00023136"/>
    </source>
</evidence>
<dbReference type="SUPFAM" id="SSF51735">
    <property type="entry name" value="NAD(P)-binding Rossmann-fold domains"/>
    <property type="match status" value="1"/>
</dbReference>
<dbReference type="GO" id="GO:0006629">
    <property type="term" value="P:lipid metabolic process"/>
    <property type="evidence" value="ECO:0007669"/>
    <property type="project" value="UniProtKB-ARBA"/>
</dbReference>
<keyword evidence="10" id="KW-1185">Reference proteome</keyword>
<dbReference type="AlphaFoldDB" id="A0AAD6PZI5"/>
<evidence type="ECO:0000256" key="5">
    <source>
        <dbReference type="ARBA" id="ARBA00023004"/>
    </source>
</evidence>
<dbReference type="InterPro" id="IPR055222">
    <property type="entry name" value="PRISE-like_Rossmann-fold"/>
</dbReference>
<dbReference type="InterPro" id="IPR036400">
    <property type="entry name" value="Cyt_B5-like_heme/steroid_sf"/>
</dbReference>
<evidence type="ECO:0000256" key="2">
    <source>
        <dbReference type="ARBA" id="ARBA00022617"/>
    </source>
</evidence>
<keyword evidence="7" id="KW-1133">Transmembrane helix</keyword>
<dbReference type="InterPro" id="IPR036291">
    <property type="entry name" value="NAD(P)-bd_dom_sf"/>
</dbReference>
<dbReference type="GO" id="GO:0016627">
    <property type="term" value="F:oxidoreductase activity, acting on the CH-CH group of donors"/>
    <property type="evidence" value="ECO:0007669"/>
    <property type="project" value="UniProtKB-ARBA"/>
</dbReference>
<evidence type="ECO:0000313" key="10">
    <source>
        <dbReference type="Proteomes" id="UP001164929"/>
    </source>
</evidence>
<keyword evidence="2" id="KW-0349">Heme</keyword>
<keyword evidence="6 7" id="KW-0472">Membrane</keyword>
<dbReference type="PROSITE" id="PS00191">
    <property type="entry name" value="CYTOCHROME_B5_1"/>
    <property type="match status" value="1"/>
</dbReference>
<dbReference type="SUPFAM" id="SSF55856">
    <property type="entry name" value="Cytochrome b5-like heme/steroid binding domain"/>
    <property type="match status" value="1"/>
</dbReference>
<dbReference type="Gene3D" id="3.40.50.720">
    <property type="entry name" value="NAD(P)-binding Rossmann-like Domain"/>
    <property type="match status" value="2"/>
</dbReference>
<evidence type="ECO:0000256" key="4">
    <source>
        <dbReference type="ARBA" id="ARBA00022723"/>
    </source>
</evidence>
<dbReference type="GO" id="GO:0020037">
    <property type="term" value="F:heme binding"/>
    <property type="evidence" value="ECO:0007669"/>
    <property type="project" value="InterPro"/>
</dbReference>
<dbReference type="InterPro" id="IPR001199">
    <property type="entry name" value="Cyt_B5-like_heme/steroid-bd"/>
</dbReference>
<comment type="caution">
    <text evidence="9">The sequence shown here is derived from an EMBL/GenBank/DDBJ whole genome shotgun (WGS) entry which is preliminary data.</text>
</comment>
<keyword evidence="3 7" id="KW-0812">Transmembrane</keyword>
<name>A0AAD6PZI5_9ROSI</name>
<sequence>MSCWWAGALGNNRRKIDDDDGTSRDYKSVALVVGVTGIVGNSLAEILPLADTPGGPWKVYGVARGKRPNWNEDNPVEYIQCDISDRNQTQSKLSLLTDVTHIFYVTWANRETESENCKINGLMFRNVLEAVILNAHNLRHICLQTGTKHYVGPFQFFGKIEAHDPPFTEDLPRLEFPNFYYTLGGYSVPGSGKERRIDLHEGTPMRFPGVKEVWNCYAIASDADLIADHEIWACVDPSAKNEAFNIHNGDVFKWKHLWKVLGEQFGIEEYGFVETEERISLAETMKEKGAVWEEIVRENQLLPPTKLEEVGAWWFVDLIFGGEVSIPSMNKSKEHGFLGFRNSKKSFIYWIEKMKACKAKTKDNQVSTWVTSHPLEKLTSTILLKSLGFRDFRASGGTEQARKNKMAKTFTLSQVAQHRSKKDCWFVISGRVLDVTKFLDEHPAGGEVLVEVAGKDATREFSNIGHSKEAQNLLLKYQVGVLQGHAFNEADKNASFVESKHKEMSAFVIKDDKMPKYQAFLEFVLPLLFTGFYFGYRYL</sequence>
<comment type="subcellular location">
    <subcellularLocation>
        <location evidence="1">Membrane</location>
    </subcellularLocation>
</comment>
<evidence type="ECO:0000256" key="7">
    <source>
        <dbReference type="SAM" id="Phobius"/>
    </source>
</evidence>
<gene>
    <name evidence="9" type="ORF">NC653_032187</name>
</gene>
<organism evidence="9 10">
    <name type="scientific">Populus alba x Populus x berolinensis</name>
    <dbReference type="NCBI Taxonomy" id="444605"/>
    <lineage>
        <taxon>Eukaryota</taxon>
        <taxon>Viridiplantae</taxon>
        <taxon>Streptophyta</taxon>
        <taxon>Embryophyta</taxon>
        <taxon>Tracheophyta</taxon>
        <taxon>Spermatophyta</taxon>
        <taxon>Magnoliopsida</taxon>
        <taxon>eudicotyledons</taxon>
        <taxon>Gunneridae</taxon>
        <taxon>Pentapetalae</taxon>
        <taxon>rosids</taxon>
        <taxon>fabids</taxon>
        <taxon>Malpighiales</taxon>
        <taxon>Salicaceae</taxon>
        <taxon>Saliceae</taxon>
        <taxon>Populus</taxon>
    </lineage>
</organism>
<dbReference type="PRINTS" id="PR00363">
    <property type="entry name" value="CYTOCHROMEB5"/>
</dbReference>
<dbReference type="Proteomes" id="UP001164929">
    <property type="component" value="Chromosome 14"/>
</dbReference>
<dbReference type="InterPro" id="IPR018506">
    <property type="entry name" value="Cyt_B5_heme-BS"/>
</dbReference>
<dbReference type="CDD" id="cd08948">
    <property type="entry name" value="5beta-POR_like_SDR_a"/>
    <property type="match status" value="1"/>
</dbReference>